<protein>
    <recommendedName>
        <fullName evidence="2">Outer membrane protein beta-barrel domain-containing protein</fullName>
    </recommendedName>
</protein>
<name>A0A644VYE6_9ZZZZ</name>
<comment type="caution">
    <text evidence="1">The sequence shown here is derived from an EMBL/GenBank/DDBJ whole genome shotgun (WGS) entry which is preliminary data.</text>
</comment>
<accession>A0A644VYE6</accession>
<evidence type="ECO:0000313" key="1">
    <source>
        <dbReference type="EMBL" id="MPL96441.1"/>
    </source>
</evidence>
<dbReference type="InterPro" id="IPR011250">
    <property type="entry name" value="OMP/PagP_B-barrel"/>
</dbReference>
<proteinExistence type="predicted"/>
<dbReference type="EMBL" id="VSSQ01000510">
    <property type="protein sequence ID" value="MPL96441.1"/>
    <property type="molecule type" value="Genomic_DNA"/>
</dbReference>
<dbReference type="AlphaFoldDB" id="A0A644VYE6"/>
<evidence type="ECO:0008006" key="2">
    <source>
        <dbReference type="Google" id="ProtNLM"/>
    </source>
</evidence>
<dbReference type="SUPFAM" id="SSF56925">
    <property type="entry name" value="OMPA-like"/>
    <property type="match status" value="1"/>
</dbReference>
<reference evidence="1" key="1">
    <citation type="submission" date="2019-08" db="EMBL/GenBank/DDBJ databases">
        <authorList>
            <person name="Kucharzyk K."/>
            <person name="Murdoch R.W."/>
            <person name="Higgins S."/>
            <person name="Loffler F."/>
        </authorList>
    </citation>
    <scope>NUCLEOTIDE SEQUENCE</scope>
</reference>
<organism evidence="1">
    <name type="scientific">bioreactor metagenome</name>
    <dbReference type="NCBI Taxonomy" id="1076179"/>
    <lineage>
        <taxon>unclassified sequences</taxon>
        <taxon>metagenomes</taxon>
        <taxon>ecological metagenomes</taxon>
    </lineage>
</organism>
<gene>
    <name evidence="1" type="ORF">SDC9_42621</name>
</gene>
<sequence>MHYVVTAIDNKKSMHMRKIHLIFISVLIVFSFLSTQAQIFKKVPKQYSLEIGPRNLFSYSNITLNNSQGFGGLFDYAWQLSGFDGTKNASFISVPMGYTILPGNDAATKRISMLNYGWTVRHELARNKKIIPFVGYGLFLNDLKIKGTEGSVFGHQTEFDFGLNFNTRTRLKYFVKLQYSYTSYPRFNEPKRIKLHYADLRLGVRF</sequence>